<feature type="compositionally biased region" description="Low complexity" evidence="3">
    <location>
        <begin position="15"/>
        <end position="39"/>
    </location>
</feature>
<evidence type="ECO:0000256" key="2">
    <source>
        <dbReference type="ARBA" id="ARBA00023242"/>
    </source>
</evidence>
<dbReference type="SUPFAM" id="SSF47113">
    <property type="entry name" value="Histone-fold"/>
    <property type="match status" value="1"/>
</dbReference>
<proteinExistence type="predicted"/>
<dbReference type="Proteomes" id="UP000708148">
    <property type="component" value="Unassembled WGS sequence"/>
</dbReference>
<sequence>MSDAPPETQAPPADPSSAPSTPAASGMAPAAEADLPAGAQREGDTYGLILPFGRVKRLMKQEGNVKAVTGEASYLVARAAELFLDRLAERGGRLMAADNRKVLLYKDVDSTVLGATGVP</sequence>
<dbReference type="GO" id="GO:0046982">
    <property type="term" value="F:protein heterodimerization activity"/>
    <property type="evidence" value="ECO:0007669"/>
    <property type="project" value="InterPro"/>
</dbReference>
<gene>
    <name evidence="5" type="ORF">OSTQU699_LOCUS8951</name>
</gene>
<dbReference type="InterPro" id="IPR009072">
    <property type="entry name" value="Histone-fold"/>
</dbReference>
<comment type="caution">
    <text evidence="5">The sequence shown here is derived from an EMBL/GenBank/DDBJ whole genome shotgun (WGS) entry which is preliminary data.</text>
</comment>
<accession>A0A8S1J8G9</accession>
<evidence type="ECO:0000313" key="5">
    <source>
        <dbReference type="EMBL" id="CAD7703594.1"/>
    </source>
</evidence>
<keyword evidence="2" id="KW-0539">Nucleus</keyword>
<dbReference type="AlphaFoldDB" id="A0A8S1J8G9"/>
<name>A0A8S1J8G9_9CHLO</name>
<dbReference type="GO" id="GO:0000976">
    <property type="term" value="F:transcription cis-regulatory region binding"/>
    <property type="evidence" value="ECO:0007669"/>
    <property type="project" value="TreeGrafter"/>
</dbReference>
<feature type="domain" description="Transcription factor CBF/NF-Y/archaeal histone" evidence="4">
    <location>
        <begin position="50"/>
        <end position="110"/>
    </location>
</feature>
<dbReference type="InterPro" id="IPR050568">
    <property type="entry name" value="Transcr_DNA_Rep_Reg"/>
</dbReference>
<keyword evidence="6" id="KW-1185">Reference proteome</keyword>
<comment type="subcellular location">
    <subcellularLocation>
        <location evidence="1">Nucleus</location>
    </subcellularLocation>
</comment>
<feature type="region of interest" description="Disordered" evidence="3">
    <location>
        <begin position="1"/>
        <end position="39"/>
    </location>
</feature>
<evidence type="ECO:0000259" key="4">
    <source>
        <dbReference type="Pfam" id="PF00808"/>
    </source>
</evidence>
<protein>
    <recommendedName>
        <fullName evidence="4">Transcription factor CBF/NF-Y/archaeal histone domain-containing protein</fullName>
    </recommendedName>
</protein>
<dbReference type="OrthoDB" id="1272441at2759"/>
<evidence type="ECO:0000256" key="1">
    <source>
        <dbReference type="ARBA" id="ARBA00004123"/>
    </source>
</evidence>
<dbReference type="PANTHER" id="PTHR10252">
    <property type="entry name" value="HISTONE-LIKE TRANSCRIPTION FACTOR CCAAT-RELATED"/>
    <property type="match status" value="1"/>
</dbReference>
<evidence type="ECO:0000256" key="3">
    <source>
        <dbReference type="SAM" id="MobiDB-lite"/>
    </source>
</evidence>
<dbReference type="GO" id="GO:0005634">
    <property type="term" value="C:nucleus"/>
    <property type="evidence" value="ECO:0007669"/>
    <property type="project" value="UniProtKB-SubCell"/>
</dbReference>
<dbReference type="PANTHER" id="PTHR10252:SF54">
    <property type="entry name" value="CHROMATIN ACCESSIBILITY COMPLEX PROTEIN 1"/>
    <property type="match status" value="1"/>
</dbReference>
<reference evidence="5" key="1">
    <citation type="submission" date="2020-12" db="EMBL/GenBank/DDBJ databases">
        <authorList>
            <person name="Iha C."/>
        </authorList>
    </citation>
    <scope>NUCLEOTIDE SEQUENCE</scope>
</reference>
<dbReference type="GO" id="GO:0006355">
    <property type="term" value="P:regulation of DNA-templated transcription"/>
    <property type="evidence" value="ECO:0007669"/>
    <property type="project" value="TreeGrafter"/>
</dbReference>
<dbReference type="Pfam" id="PF00808">
    <property type="entry name" value="CBFD_NFYB_HMF"/>
    <property type="match status" value="1"/>
</dbReference>
<dbReference type="InterPro" id="IPR003958">
    <property type="entry name" value="CBFA_NFYB_domain"/>
</dbReference>
<dbReference type="EMBL" id="CAJHUC010002316">
    <property type="protein sequence ID" value="CAD7703594.1"/>
    <property type="molecule type" value="Genomic_DNA"/>
</dbReference>
<dbReference type="Gene3D" id="1.10.20.10">
    <property type="entry name" value="Histone, subunit A"/>
    <property type="match status" value="1"/>
</dbReference>
<organism evidence="5 6">
    <name type="scientific">Ostreobium quekettii</name>
    <dbReference type="NCBI Taxonomy" id="121088"/>
    <lineage>
        <taxon>Eukaryota</taxon>
        <taxon>Viridiplantae</taxon>
        <taxon>Chlorophyta</taxon>
        <taxon>core chlorophytes</taxon>
        <taxon>Ulvophyceae</taxon>
        <taxon>TCBD clade</taxon>
        <taxon>Bryopsidales</taxon>
        <taxon>Ostreobineae</taxon>
        <taxon>Ostreobiaceae</taxon>
        <taxon>Ostreobium</taxon>
    </lineage>
</organism>
<evidence type="ECO:0000313" key="6">
    <source>
        <dbReference type="Proteomes" id="UP000708148"/>
    </source>
</evidence>